<dbReference type="InterPro" id="IPR003105">
    <property type="entry name" value="SRA_YDG"/>
</dbReference>
<dbReference type="Pfam" id="PF05033">
    <property type="entry name" value="Pre-SET"/>
    <property type="match status" value="1"/>
</dbReference>
<dbReference type="SMART" id="SM00468">
    <property type="entry name" value="PreSET"/>
    <property type="match status" value="1"/>
</dbReference>
<evidence type="ECO:0000256" key="8">
    <source>
        <dbReference type="ARBA" id="ARBA00023328"/>
    </source>
</evidence>
<protein>
    <recommendedName>
        <fullName evidence="17">Histone-lysine N-methyltransferase</fullName>
    </recommendedName>
</protein>
<dbReference type="GO" id="GO:0005634">
    <property type="term" value="C:nucleus"/>
    <property type="evidence" value="ECO:0007669"/>
    <property type="project" value="UniProtKB-SubCell"/>
</dbReference>
<evidence type="ECO:0000256" key="1">
    <source>
        <dbReference type="ARBA" id="ARBA00004584"/>
    </source>
</evidence>
<keyword evidence="8" id="KW-0137">Centromere</keyword>
<dbReference type="CDD" id="cd10545">
    <property type="entry name" value="SET_AtSUVH-like"/>
    <property type="match status" value="1"/>
</dbReference>
<keyword evidence="5" id="KW-0949">S-adenosyl-L-methionine</keyword>
<keyword evidence="7 9" id="KW-0539">Nucleus</keyword>
<evidence type="ECO:0000256" key="2">
    <source>
        <dbReference type="ARBA" id="ARBA00022454"/>
    </source>
</evidence>
<dbReference type="SMART" id="SM00466">
    <property type="entry name" value="SRA"/>
    <property type="match status" value="1"/>
</dbReference>
<evidence type="ECO:0000256" key="5">
    <source>
        <dbReference type="ARBA" id="ARBA00022691"/>
    </source>
</evidence>
<dbReference type="Pfam" id="PF02182">
    <property type="entry name" value="SAD_SRA"/>
    <property type="match status" value="1"/>
</dbReference>
<evidence type="ECO:0000256" key="9">
    <source>
        <dbReference type="PROSITE-ProRule" id="PRU00358"/>
    </source>
</evidence>
<dbReference type="PROSITE" id="PS50868">
    <property type="entry name" value="POST_SET"/>
    <property type="match status" value="1"/>
</dbReference>
<dbReference type="InterPro" id="IPR001214">
    <property type="entry name" value="SET_dom"/>
</dbReference>
<feature type="domain" description="Post-SET" evidence="13">
    <location>
        <begin position="1043"/>
        <end position="1059"/>
    </location>
</feature>
<gene>
    <name evidence="15" type="ORF">TSUD_226550</name>
</gene>
<dbReference type="InterPro" id="IPR051357">
    <property type="entry name" value="H3K9_HMTase_SUVAR3-9"/>
</dbReference>
<feature type="domain" description="SET" evidence="11">
    <location>
        <begin position="886"/>
        <end position="1029"/>
    </location>
</feature>
<dbReference type="GO" id="GO:0000775">
    <property type="term" value="C:chromosome, centromeric region"/>
    <property type="evidence" value="ECO:0007669"/>
    <property type="project" value="UniProtKB-SubCell"/>
</dbReference>
<dbReference type="PROSITE" id="PS51015">
    <property type="entry name" value="YDG"/>
    <property type="match status" value="1"/>
</dbReference>
<proteinExistence type="predicted"/>
<keyword evidence="4" id="KW-0808">Transferase</keyword>
<dbReference type="Proteomes" id="UP000242715">
    <property type="component" value="Unassembled WGS sequence"/>
</dbReference>
<dbReference type="GO" id="GO:0032259">
    <property type="term" value="P:methylation"/>
    <property type="evidence" value="ECO:0007669"/>
    <property type="project" value="UniProtKB-KW"/>
</dbReference>
<dbReference type="Gene3D" id="2.170.270.10">
    <property type="entry name" value="SET domain"/>
    <property type="match status" value="1"/>
</dbReference>
<comment type="subcellular location">
    <subcellularLocation>
        <location evidence="1">Chromosome</location>
        <location evidence="1">Centromere</location>
    </subcellularLocation>
    <subcellularLocation>
        <location evidence="9">Nucleus</location>
    </subcellularLocation>
</comment>
<name>A0A2Z6M9L4_TRISU</name>
<organism evidence="15 16">
    <name type="scientific">Trifolium subterraneum</name>
    <name type="common">Subterranean clover</name>
    <dbReference type="NCBI Taxonomy" id="3900"/>
    <lineage>
        <taxon>Eukaryota</taxon>
        <taxon>Viridiplantae</taxon>
        <taxon>Streptophyta</taxon>
        <taxon>Embryophyta</taxon>
        <taxon>Tracheophyta</taxon>
        <taxon>Spermatophyta</taxon>
        <taxon>Magnoliopsida</taxon>
        <taxon>eudicotyledons</taxon>
        <taxon>Gunneridae</taxon>
        <taxon>Pentapetalae</taxon>
        <taxon>rosids</taxon>
        <taxon>fabids</taxon>
        <taxon>Fabales</taxon>
        <taxon>Fabaceae</taxon>
        <taxon>Papilionoideae</taxon>
        <taxon>50 kb inversion clade</taxon>
        <taxon>NPAAA clade</taxon>
        <taxon>Hologalegina</taxon>
        <taxon>IRL clade</taxon>
        <taxon>Trifolieae</taxon>
        <taxon>Trifolium</taxon>
    </lineage>
</organism>
<dbReference type="PANTHER" id="PTHR45660:SF46">
    <property type="entry name" value="HISTONE-LYSINE N-METHYLTRANSFERASE, H3 LYSINE-9 SPECIFIC SUVH6"/>
    <property type="match status" value="1"/>
</dbReference>
<evidence type="ECO:0000259" key="12">
    <source>
        <dbReference type="PROSITE" id="PS50867"/>
    </source>
</evidence>
<dbReference type="PANTHER" id="PTHR45660">
    <property type="entry name" value="HISTONE-LYSINE N-METHYLTRANSFERASE SETMAR"/>
    <property type="match status" value="1"/>
</dbReference>
<dbReference type="SMART" id="SM00317">
    <property type="entry name" value="SET"/>
    <property type="match status" value="1"/>
</dbReference>
<evidence type="ECO:0000313" key="15">
    <source>
        <dbReference type="EMBL" id="GAU29284.1"/>
    </source>
</evidence>
<dbReference type="InterPro" id="IPR046341">
    <property type="entry name" value="SET_dom_sf"/>
</dbReference>
<dbReference type="AlphaFoldDB" id="A0A2Z6M9L4"/>
<dbReference type="InterPro" id="IPR015947">
    <property type="entry name" value="PUA-like_sf"/>
</dbReference>
<sequence length="1059" mass="117250">MTLMENGGSSVLARPKIKRRAVSAVRDFPEECGPFGSADGTSVEDKSEECLGGEAFSPNLEDESQHSEVDKNLFDTKTLEQTSDCSLKKEELVVLSDQVDGDTLANDEAAKVALVDMETSDMEFATEVKKEDHMVSSHQGDEDTLANEEAAKVALVGMETSDMEFATEVKKEDHMVSSHQGDGDTLASNEPANVSLVDTETGDMELATEVKKEDQVSSHQVDQPTFDNDEQANVALADMETLDAEFATESCSPKKENPMDESTLANDEPAKMALVGTETLDTEFATDDSAKQDFCNIPSQFGEVAMYDIGGSGARMEEAVTKRYPPRRQVAAAIRDFPRLCGRNAPLLTTDECLRELSSLNQKRVGQTTAKELDNNKRKLANIVQADSEGNATQRVKKMELVEPSSEMRLAVVKEENTVQVEGTTGRKTVLGLMSKSECPWRSDISSSKFIPASIGGTDERKGKKVDYYAQLDRSKTAVKTKHAPNHSGHVQLKKKNGNATSDDMGEFVRRENNSLDPKHKNFKSVAKSHGVNVPPLGRSNFSGHENDSMARNKVRNALRLFQAVSRKLLQEAEAKAKSNEKERRRFDLQAAKILKEKGSYVNEGDKILGSVPGVEVGDEFQYRIELNIIGLHRQIQGGIDYMKHKNKVLATSIVASGGYSDELDNTDVLIYTGQGGNVMTSDKDPEDQKLERGNLALKNSSEEKNPVRVIRGSESSDGKSRIYVYDGLYLVESYWQEMGSHGKLVYKFRLRRISGQRELALKELKKSKKFKIREGQCVKDISYGKERIPICAVNTIDDEKPPPFKYITKMIYPDCCNLVPPEGCGCTNGCSDHAKCSCVLKNGGEIPFNHNGAIVEAKSVVYECGPKCKCPPTCHNRVSQLGINIQLEIFKTNSMGWGVRSLNSIPSGSFICEYIGEVLEDKEAEQRTGNDEYLFDIGNNKTNNTLWDGLSTLIPDSHSSSHEVVNDVGFTIDAAQFGNVGRFINHSCSPNLYAQNVLYDHHDIRIPHVMLFAAENIPPLQELSYDYNYMIDQVRDSDGNIKKKYCYCGSVECTGRLY</sequence>
<dbReference type="GO" id="GO:0008270">
    <property type="term" value="F:zinc ion binding"/>
    <property type="evidence" value="ECO:0007669"/>
    <property type="project" value="InterPro"/>
</dbReference>
<keyword evidence="2" id="KW-0158">Chromosome</keyword>
<evidence type="ECO:0000259" key="11">
    <source>
        <dbReference type="PROSITE" id="PS50280"/>
    </source>
</evidence>
<feature type="region of interest" description="Disordered" evidence="10">
    <location>
        <begin position="477"/>
        <end position="502"/>
    </location>
</feature>
<feature type="region of interest" description="Disordered" evidence="10">
    <location>
        <begin position="29"/>
        <end position="69"/>
    </location>
</feature>
<feature type="domain" description="Pre-SET" evidence="12">
    <location>
        <begin position="823"/>
        <end position="883"/>
    </location>
</feature>
<dbReference type="PROSITE" id="PS50280">
    <property type="entry name" value="SET"/>
    <property type="match status" value="1"/>
</dbReference>
<evidence type="ECO:0000256" key="10">
    <source>
        <dbReference type="SAM" id="MobiDB-lite"/>
    </source>
</evidence>
<dbReference type="InterPro" id="IPR025794">
    <property type="entry name" value="H3-K9-MeTrfase_plant"/>
</dbReference>
<evidence type="ECO:0000259" key="14">
    <source>
        <dbReference type="PROSITE" id="PS51015"/>
    </source>
</evidence>
<feature type="domain" description="YDG" evidence="14">
    <location>
        <begin position="610"/>
        <end position="753"/>
    </location>
</feature>
<keyword evidence="3" id="KW-0489">Methyltransferase</keyword>
<dbReference type="Pfam" id="PF00856">
    <property type="entry name" value="SET"/>
    <property type="match status" value="1"/>
</dbReference>
<evidence type="ECO:0000313" key="16">
    <source>
        <dbReference type="Proteomes" id="UP000242715"/>
    </source>
</evidence>
<evidence type="ECO:0000256" key="4">
    <source>
        <dbReference type="ARBA" id="ARBA00022679"/>
    </source>
</evidence>
<accession>A0A2Z6M9L4</accession>
<dbReference type="GO" id="GO:0042054">
    <property type="term" value="F:histone methyltransferase activity"/>
    <property type="evidence" value="ECO:0007669"/>
    <property type="project" value="InterPro"/>
</dbReference>
<keyword evidence="16" id="KW-1185">Reference proteome</keyword>
<dbReference type="Gene3D" id="2.30.280.10">
    <property type="entry name" value="SRA-YDG"/>
    <property type="match status" value="1"/>
</dbReference>
<dbReference type="OrthoDB" id="5792673at2759"/>
<dbReference type="SUPFAM" id="SSF88697">
    <property type="entry name" value="PUA domain-like"/>
    <property type="match status" value="1"/>
</dbReference>
<evidence type="ECO:0000256" key="3">
    <source>
        <dbReference type="ARBA" id="ARBA00022603"/>
    </source>
</evidence>
<dbReference type="PROSITE" id="PS51575">
    <property type="entry name" value="SAM_MT43_SUVAR39_2"/>
    <property type="match status" value="1"/>
</dbReference>
<evidence type="ECO:0000259" key="13">
    <source>
        <dbReference type="PROSITE" id="PS50868"/>
    </source>
</evidence>
<keyword evidence="6" id="KW-0156">Chromatin regulator</keyword>
<reference evidence="16" key="1">
    <citation type="journal article" date="2017" name="Front. Plant Sci.">
        <title>Climate Clever Clovers: New Paradigm to Reduce the Environmental Footprint of Ruminants by Breeding Low Methanogenic Forages Utilizing Haplotype Variation.</title>
        <authorList>
            <person name="Kaur P."/>
            <person name="Appels R."/>
            <person name="Bayer P.E."/>
            <person name="Keeble-Gagnere G."/>
            <person name="Wang J."/>
            <person name="Hirakawa H."/>
            <person name="Shirasawa K."/>
            <person name="Vercoe P."/>
            <person name="Stefanova K."/>
            <person name="Durmic Z."/>
            <person name="Nichols P."/>
            <person name="Revell C."/>
            <person name="Isobe S.N."/>
            <person name="Edwards D."/>
            <person name="Erskine W."/>
        </authorList>
    </citation>
    <scope>NUCLEOTIDE SEQUENCE [LARGE SCALE GENOMIC DNA]</scope>
    <source>
        <strain evidence="16">cv. Daliak</strain>
    </source>
</reference>
<dbReference type="GO" id="GO:0003690">
    <property type="term" value="F:double-stranded DNA binding"/>
    <property type="evidence" value="ECO:0007669"/>
    <property type="project" value="TreeGrafter"/>
</dbReference>
<dbReference type="PROSITE" id="PS50867">
    <property type="entry name" value="PRE_SET"/>
    <property type="match status" value="1"/>
</dbReference>
<dbReference type="InterPro" id="IPR003616">
    <property type="entry name" value="Post-SET_dom"/>
</dbReference>
<dbReference type="InterPro" id="IPR007728">
    <property type="entry name" value="Pre-SET_dom"/>
</dbReference>
<evidence type="ECO:0000256" key="7">
    <source>
        <dbReference type="ARBA" id="ARBA00023242"/>
    </source>
</evidence>
<dbReference type="SUPFAM" id="SSF82199">
    <property type="entry name" value="SET domain"/>
    <property type="match status" value="1"/>
</dbReference>
<evidence type="ECO:0008006" key="17">
    <source>
        <dbReference type="Google" id="ProtNLM"/>
    </source>
</evidence>
<dbReference type="EMBL" id="DF973393">
    <property type="protein sequence ID" value="GAU29284.1"/>
    <property type="molecule type" value="Genomic_DNA"/>
</dbReference>
<dbReference type="InterPro" id="IPR036987">
    <property type="entry name" value="SRA-YDG_sf"/>
</dbReference>
<evidence type="ECO:0000256" key="6">
    <source>
        <dbReference type="ARBA" id="ARBA00022853"/>
    </source>
</evidence>